<protein>
    <submittedName>
        <fullName evidence="1">Uncharacterized protein</fullName>
    </submittedName>
</protein>
<sequence>MGINISSTIAGACNQPAFKFTSAAGYGTLNHHCVQAARANKMSSSNIAVAMSGIKDADDDDIAGTGQVYPFPSGFGIPALSHHKDDLEGAREVLQRHFEKIHGAVDIGQPAEASQRIYFYSLPVITPWEDGFSGVHRRFSAEPRNLTAMEIYHQQSAS</sequence>
<evidence type="ECO:0000313" key="1">
    <source>
        <dbReference type="EMBL" id="VDN15130.1"/>
    </source>
</evidence>
<dbReference type="EMBL" id="UYRU01061515">
    <property type="protein sequence ID" value="VDN15130.1"/>
    <property type="molecule type" value="Genomic_DNA"/>
</dbReference>
<keyword evidence="2" id="KW-1185">Reference proteome</keyword>
<dbReference type="AlphaFoldDB" id="A0A3P7LPI0"/>
<accession>A0A3P7LPI0</accession>
<evidence type="ECO:0000313" key="2">
    <source>
        <dbReference type="Proteomes" id="UP000281553"/>
    </source>
</evidence>
<name>A0A3P7LPI0_DIBLA</name>
<reference evidence="1 2" key="1">
    <citation type="submission" date="2018-11" db="EMBL/GenBank/DDBJ databases">
        <authorList>
            <consortium name="Pathogen Informatics"/>
        </authorList>
    </citation>
    <scope>NUCLEOTIDE SEQUENCE [LARGE SCALE GENOMIC DNA]</scope>
</reference>
<organism evidence="1 2">
    <name type="scientific">Dibothriocephalus latus</name>
    <name type="common">Fish tapeworm</name>
    <name type="synonym">Diphyllobothrium latum</name>
    <dbReference type="NCBI Taxonomy" id="60516"/>
    <lineage>
        <taxon>Eukaryota</taxon>
        <taxon>Metazoa</taxon>
        <taxon>Spiralia</taxon>
        <taxon>Lophotrochozoa</taxon>
        <taxon>Platyhelminthes</taxon>
        <taxon>Cestoda</taxon>
        <taxon>Eucestoda</taxon>
        <taxon>Diphyllobothriidea</taxon>
        <taxon>Diphyllobothriidae</taxon>
        <taxon>Dibothriocephalus</taxon>
    </lineage>
</organism>
<gene>
    <name evidence="1" type="ORF">DILT_LOCUS10961</name>
</gene>
<proteinExistence type="predicted"/>
<dbReference type="Proteomes" id="UP000281553">
    <property type="component" value="Unassembled WGS sequence"/>
</dbReference>